<keyword evidence="1" id="KW-1133">Transmembrane helix</keyword>
<reference evidence="3 4" key="1">
    <citation type="submission" date="2018-06" db="EMBL/GenBank/DDBJ databases">
        <title>Mucibacter soli gen. nov., sp. nov., a new member of the family Chitinophagaceae producing mucin.</title>
        <authorList>
            <person name="Kim M.-K."/>
            <person name="Park S."/>
            <person name="Kim T.-S."/>
            <person name="Joung Y."/>
            <person name="Han J.-H."/>
            <person name="Kim S.B."/>
        </authorList>
    </citation>
    <scope>NUCLEOTIDE SEQUENCE [LARGE SCALE GENOMIC DNA]</scope>
    <source>
        <strain evidence="3 4">R1-15</strain>
    </source>
</reference>
<evidence type="ECO:0000313" key="4">
    <source>
        <dbReference type="Proteomes" id="UP000248745"/>
    </source>
</evidence>
<dbReference type="OrthoDB" id="931346at2"/>
<keyword evidence="1" id="KW-0472">Membrane</keyword>
<feature type="domain" description="DUF4340" evidence="2">
    <location>
        <begin position="83"/>
        <end position="247"/>
    </location>
</feature>
<accession>A0A2W2AFJ9</accession>
<sequence length="360" mass="41339">MRKTILYLLVLAVLGVGVWYVLFRNSDNNIFGASEAGFTIPDTGSIGKIYMARTDGTGVTIEREGNGWKVNKQYDVLKSSLKSLMSAMAKQVADYPVPESEHNMVIKSIAGNGVKVEVYNREGKKMRVYYVGDEVHNFMGTYMLMEGAKRPYVVNIPGFDGYLTPRYTTNIKDWQDRNVFDFSADQIRSVTIKYDESPLNNFVISQDDKGKVSVKLDSNLTNLKELNEERATKYLTFFQNVNCVGYVNGAIGMDSIIRSVPRRCTVDVLAKDGTLKHIDVYWHILDRRSKNTLTPMKNYRNEFDSDRFYAIMNNGKDTAVIQRFIFDKIFRNGYEFYEKNLEPQPEEHLEGEIQKKIQMK</sequence>
<dbReference type="Pfam" id="PF14238">
    <property type="entry name" value="DUF4340"/>
    <property type="match status" value="1"/>
</dbReference>
<organism evidence="3 4">
    <name type="scientific">Taibaiella soli</name>
    <dbReference type="NCBI Taxonomy" id="1649169"/>
    <lineage>
        <taxon>Bacteria</taxon>
        <taxon>Pseudomonadati</taxon>
        <taxon>Bacteroidota</taxon>
        <taxon>Chitinophagia</taxon>
        <taxon>Chitinophagales</taxon>
        <taxon>Chitinophagaceae</taxon>
        <taxon>Taibaiella</taxon>
    </lineage>
</organism>
<keyword evidence="4" id="KW-1185">Reference proteome</keyword>
<name>A0A2W2AFJ9_9BACT</name>
<dbReference type="InterPro" id="IPR025641">
    <property type="entry name" value="DUF4340"/>
</dbReference>
<gene>
    <name evidence="3" type="ORF">DN068_13040</name>
</gene>
<evidence type="ECO:0000256" key="1">
    <source>
        <dbReference type="SAM" id="Phobius"/>
    </source>
</evidence>
<evidence type="ECO:0000259" key="2">
    <source>
        <dbReference type="Pfam" id="PF14238"/>
    </source>
</evidence>
<proteinExistence type="predicted"/>
<feature type="transmembrane region" description="Helical" evidence="1">
    <location>
        <begin position="5"/>
        <end position="23"/>
    </location>
</feature>
<keyword evidence="1" id="KW-0812">Transmembrane</keyword>
<evidence type="ECO:0000313" key="3">
    <source>
        <dbReference type="EMBL" id="PZF72282.1"/>
    </source>
</evidence>
<protein>
    <recommendedName>
        <fullName evidence="2">DUF4340 domain-containing protein</fullName>
    </recommendedName>
</protein>
<dbReference type="EMBL" id="QKTW01000018">
    <property type="protein sequence ID" value="PZF72282.1"/>
    <property type="molecule type" value="Genomic_DNA"/>
</dbReference>
<dbReference type="Proteomes" id="UP000248745">
    <property type="component" value="Unassembled WGS sequence"/>
</dbReference>
<comment type="caution">
    <text evidence="3">The sequence shown here is derived from an EMBL/GenBank/DDBJ whole genome shotgun (WGS) entry which is preliminary data.</text>
</comment>
<dbReference type="AlphaFoldDB" id="A0A2W2AFJ9"/>
<dbReference type="RefSeq" id="WP_110999377.1">
    <property type="nucleotide sequence ID" value="NZ_QKTW01000018.1"/>
</dbReference>